<proteinExistence type="predicted"/>
<keyword evidence="2" id="KW-0378">Hydrolase</keyword>
<sequence length="211" mass="24192">MVNQAQKMNFLTHLHLADISKTHLAANVAGNYIQAPIAQAPVEFRQALWLNQEINTLCASHELTIELMEAFPAPLRSIAAELMAVSFDYYLAYYWEEYHHQPLNEFSHKAYDALENFAAQGIDQYHPEALIKLLPTIRSQDWLGSYATENGLQQALAQVAKPHPQAALFKDAHKVVNKMQIEIETTFRTFYPQLMAYSRIWSRKTPAEYLP</sequence>
<evidence type="ECO:0000256" key="2">
    <source>
        <dbReference type="ARBA" id="ARBA00022801"/>
    </source>
</evidence>
<gene>
    <name evidence="5" type="ordered locus">Sputcn32_2487</name>
</gene>
<dbReference type="PIRSF" id="PIRSF011489">
    <property type="entry name" value="DUF479"/>
    <property type="match status" value="1"/>
</dbReference>
<protein>
    <recommendedName>
        <fullName evidence="6">Acyl carrier protein phosphodiesterase</fullName>
    </recommendedName>
</protein>
<dbReference type="GO" id="GO:0008770">
    <property type="term" value="F:[acyl-carrier-protein] phosphodiesterase activity"/>
    <property type="evidence" value="ECO:0007669"/>
    <property type="project" value="InterPro"/>
</dbReference>
<keyword evidence="1" id="KW-0444">Lipid biosynthesis</keyword>
<keyword evidence="4" id="KW-0276">Fatty acid metabolism</keyword>
<dbReference type="STRING" id="319224.Sputcn32_2487"/>
<evidence type="ECO:0008006" key="6">
    <source>
        <dbReference type="Google" id="ProtNLM"/>
    </source>
</evidence>
<keyword evidence="4" id="KW-0275">Fatty acid biosynthesis</keyword>
<dbReference type="Pfam" id="PF04336">
    <property type="entry name" value="ACP_PD"/>
    <property type="match status" value="1"/>
</dbReference>
<reference evidence="5" key="1">
    <citation type="submission" date="2007-04" db="EMBL/GenBank/DDBJ databases">
        <title>Complete sequence of Shewanella putrefaciens CN-32.</title>
        <authorList>
            <consortium name="US DOE Joint Genome Institute"/>
            <person name="Copeland A."/>
            <person name="Lucas S."/>
            <person name="Lapidus A."/>
            <person name="Barry K."/>
            <person name="Detter J.C."/>
            <person name="Glavina del Rio T."/>
            <person name="Hammon N."/>
            <person name="Israni S."/>
            <person name="Dalin E."/>
            <person name="Tice H."/>
            <person name="Pitluck S."/>
            <person name="Chain P."/>
            <person name="Malfatti S."/>
            <person name="Shin M."/>
            <person name="Vergez L."/>
            <person name="Schmutz J."/>
            <person name="Larimer F."/>
            <person name="Land M."/>
            <person name="Hauser L."/>
            <person name="Kyrpides N."/>
            <person name="Mikhailova N."/>
            <person name="Romine M.F."/>
            <person name="Fredrickson J."/>
            <person name="Tiedje J."/>
            <person name="Richardson P."/>
        </authorList>
    </citation>
    <scope>NUCLEOTIDE SEQUENCE [LARGE SCALE GENOMIC DNA]</scope>
    <source>
        <strain evidence="5">CN-32</strain>
    </source>
</reference>
<evidence type="ECO:0000256" key="3">
    <source>
        <dbReference type="ARBA" id="ARBA00023098"/>
    </source>
</evidence>
<evidence type="ECO:0000256" key="1">
    <source>
        <dbReference type="ARBA" id="ARBA00022516"/>
    </source>
</evidence>
<dbReference type="PANTHER" id="PTHR38764:SF1">
    <property type="entry name" value="ACYL CARRIER PROTEIN PHOSPHODIESTERASE"/>
    <property type="match status" value="1"/>
</dbReference>
<dbReference type="AlphaFoldDB" id="A4Y8C5"/>
<organism evidence="5">
    <name type="scientific">Shewanella putrefaciens (strain CN-32 / ATCC BAA-453)</name>
    <dbReference type="NCBI Taxonomy" id="319224"/>
    <lineage>
        <taxon>Bacteria</taxon>
        <taxon>Pseudomonadati</taxon>
        <taxon>Pseudomonadota</taxon>
        <taxon>Gammaproteobacteria</taxon>
        <taxon>Alteromonadales</taxon>
        <taxon>Shewanellaceae</taxon>
        <taxon>Shewanella</taxon>
    </lineage>
</organism>
<evidence type="ECO:0000256" key="4">
    <source>
        <dbReference type="ARBA" id="ARBA00023160"/>
    </source>
</evidence>
<dbReference type="PANTHER" id="PTHR38764">
    <property type="entry name" value="ACYL CARRIER PROTEIN PHOSPHODIESTERASE"/>
    <property type="match status" value="1"/>
</dbReference>
<dbReference type="eggNOG" id="COG3124">
    <property type="taxonomic scope" value="Bacteria"/>
</dbReference>
<dbReference type="HOGENOM" id="CLU_099370_1_0_6"/>
<dbReference type="EMBL" id="CP000681">
    <property type="protein sequence ID" value="ABP76208.1"/>
    <property type="molecule type" value="Genomic_DNA"/>
</dbReference>
<keyword evidence="3" id="KW-0443">Lipid metabolism</keyword>
<name>A4Y8C5_SHEPC</name>
<evidence type="ECO:0000313" key="5">
    <source>
        <dbReference type="EMBL" id="ABP76208.1"/>
    </source>
</evidence>
<accession>A4Y8C5</accession>
<dbReference type="InterPro" id="IPR007431">
    <property type="entry name" value="ACP_PD"/>
</dbReference>
<dbReference type="KEGG" id="spc:Sputcn32_2487"/>
<dbReference type="GO" id="GO:0006633">
    <property type="term" value="P:fatty acid biosynthetic process"/>
    <property type="evidence" value="ECO:0007669"/>
    <property type="project" value="UniProtKB-KW"/>
</dbReference>